<dbReference type="Proteomes" id="UP001063698">
    <property type="component" value="Chromosome"/>
</dbReference>
<dbReference type="InterPro" id="IPR036663">
    <property type="entry name" value="Fumarylacetoacetase_C_sf"/>
</dbReference>
<protein>
    <submittedName>
        <fullName evidence="1">Uncharacterized protein</fullName>
    </submittedName>
</protein>
<proteinExistence type="predicted"/>
<dbReference type="GO" id="GO:0005737">
    <property type="term" value="C:cytoplasm"/>
    <property type="evidence" value="ECO:0007669"/>
    <property type="project" value="TreeGrafter"/>
</dbReference>
<reference evidence="1" key="1">
    <citation type="submission" date="2013-11" db="EMBL/GenBank/DDBJ databases">
        <title>Comparative genomics of Ignicoccus.</title>
        <authorList>
            <person name="Podar M."/>
        </authorList>
    </citation>
    <scope>NUCLEOTIDE SEQUENCE</scope>
    <source>
        <strain evidence="1">DSM 13166</strain>
    </source>
</reference>
<evidence type="ECO:0000313" key="1">
    <source>
        <dbReference type="EMBL" id="UXD22343.1"/>
    </source>
</evidence>
<dbReference type="InterPro" id="IPR050772">
    <property type="entry name" value="Hydratase-Decarb/MhpD_sf"/>
</dbReference>
<dbReference type="GO" id="GO:0008684">
    <property type="term" value="F:2-oxopent-4-enoate hydratase activity"/>
    <property type="evidence" value="ECO:0007669"/>
    <property type="project" value="TreeGrafter"/>
</dbReference>
<name>A0A977KB22_9CREN</name>
<evidence type="ECO:0000313" key="2">
    <source>
        <dbReference type="Proteomes" id="UP001063698"/>
    </source>
</evidence>
<dbReference type="EMBL" id="CP006868">
    <property type="protein sequence ID" value="UXD22343.1"/>
    <property type="molecule type" value="Genomic_DNA"/>
</dbReference>
<dbReference type="PANTHER" id="PTHR30143">
    <property type="entry name" value="ACID HYDRATASE"/>
    <property type="match status" value="1"/>
</dbReference>
<dbReference type="PANTHER" id="PTHR30143:SF0">
    <property type="entry name" value="2-KETO-4-PENTENOATE HYDRATASE"/>
    <property type="match status" value="1"/>
</dbReference>
<dbReference type="AlphaFoldDB" id="A0A977KB22"/>
<keyword evidence="2" id="KW-1185">Reference proteome</keyword>
<dbReference type="Gene3D" id="3.90.850.10">
    <property type="entry name" value="Fumarylacetoacetase-like, C-terminal domain"/>
    <property type="match status" value="1"/>
</dbReference>
<gene>
    <name evidence="1" type="ORF">IPA_03705</name>
</gene>
<organism evidence="1 2">
    <name type="scientific">Ignicoccus pacificus DSM 13166</name>
    <dbReference type="NCBI Taxonomy" id="940294"/>
    <lineage>
        <taxon>Archaea</taxon>
        <taxon>Thermoproteota</taxon>
        <taxon>Thermoprotei</taxon>
        <taxon>Desulfurococcales</taxon>
        <taxon>Desulfurococcaceae</taxon>
        <taxon>Ignicoccus</taxon>
    </lineage>
</organism>
<dbReference type="KEGG" id="ipc:IPA_03705"/>
<accession>A0A977KB22</accession>
<dbReference type="SUPFAM" id="SSF56529">
    <property type="entry name" value="FAH"/>
    <property type="match status" value="1"/>
</dbReference>
<sequence length="219" mass="24646">MSSERPCDPKAWLEALEEKNWRCEPKSEEEAYEVQRKVTEVAKEVWGDVLGWKAALTGKSTQELFGGGPIYGPLFEKGFLGTESKVGLKKLTDPLLEPEIMWCEGSWFLAFEIPDNRYGKPWKELNYLELIADLAGSYKVVVGRDEISELKGKAVLKTPNETIQVDIDVEKVERSLKFLKDKGLEGCLLLGTIIPPQKPEEGTYTLECCGARVSVTLFR</sequence>